<dbReference type="InterPro" id="IPR018490">
    <property type="entry name" value="cNMP-bd_dom_sf"/>
</dbReference>
<dbReference type="InterPro" id="IPR014710">
    <property type="entry name" value="RmlC-like_jellyroll"/>
</dbReference>
<dbReference type="SUPFAM" id="SSF46785">
    <property type="entry name" value="Winged helix' DNA-binding domain"/>
    <property type="match status" value="1"/>
</dbReference>
<dbReference type="EMBL" id="DVOB01000034">
    <property type="protein sequence ID" value="HIU95382.1"/>
    <property type="molecule type" value="Genomic_DNA"/>
</dbReference>
<keyword evidence="1" id="KW-0805">Transcription regulation</keyword>
<evidence type="ECO:0000313" key="6">
    <source>
        <dbReference type="Proteomes" id="UP000824130"/>
    </source>
</evidence>
<feature type="non-terminal residue" evidence="5">
    <location>
        <position position="1"/>
    </location>
</feature>
<evidence type="ECO:0000256" key="1">
    <source>
        <dbReference type="ARBA" id="ARBA00023015"/>
    </source>
</evidence>
<reference evidence="5" key="1">
    <citation type="submission" date="2020-10" db="EMBL/GenBank/DDBJ databases">
        <authorList>
            <person name="Gilroy R."/>
        </authorList>
    </citation>
    <scope>NUCLEOTIDE SEQUENCE</scope>
    <source>
        <strain evidence="5">ChiSjej4B22-8349</strain>
    </source>
</reference>
<dbReference type="AlphaFoldDB" id="A0A9D1SUJ7"/>
<evidence type="ECO:0000259" key="4">
    <source>
        <dbReference type="PROSITE" id="PS50042"/>
    </source>
</evidence>
<dbReference type="Gene3D" id="2.60.120.10">
    <property type="entry name" value="Jelly Rolls"/>
    <property type="match status" value="1"/>
</dbReference>
<reference evidence="5" key="2">
    <citation type="journal article" date="2021" name="PeerJ">
        <title>Extensive microbial diversity within the chicken gut microbiome revealed by metagenomics and culture.</title>
        <authorList>
            <person name="Gilroy R."/>
            <person name="Ravi A."/>
            <person name="Getino M."/>
            <person name="Pursley I."/>
            <person name="Horton D.L."/>
            <person name="Alikhan N.F."/>
            <person name="Baker D."/>
            <person name="Gharbi K."/>
            <person name="Hall N."/>
            <person name="Watson M."/>
            <person name="Adriaenssens E.M."/>
            <person name="Foster-Nyarko E."/>
            <person name="Jarju S."/>
            <person name="Secka A."/>
            <person name="Antonio M."/>
            <person name="Oren A."/>
            <person name="Chaudhuri R.R."/>
            <person name="La Ragione R."/>
            <person name="Hildebrand F."/>
            <person name="Pallen M.J."/>
        </authorList>
    </citation>
    <scope>NUCLEOTIDE SEQUENCE</scope>
    <source>
        <strain evidence="5">ChiSjej4B22-8349</strain>
    </source>
</reference>
<dbReference type="Pfam" id="PF00027">
    <property type="entry name" value="cNMP_binding"/>
    <property type="match status" value="1"/>
</dbReference>
<evidence type="ECO:0000256" key="3">
    <source>
        <dbReference type="ARBA" id="ARBA00023163"/>
    </source>
</evidence>
<feature type="domain" description="Cyclic nucleotide-binding" evidence="4">
    <location>
        <begin position="8"/>
        <end position="111"/>
    </location>
</feature>
<organism evidence="5 6">
    <name type="scientific">Candidatus Allocopromorpha excrementipullorum</name>
    <dbReference type="NCBI Taxonomy" id="2840743"/>
    <lineage>
        <taxon>Bacteria</taxon>
        <taxon>Bacillati</taxon>
        <taxon>Bacillota</taxon>
        <taxon>Clostridia</taxon>
        <taxon>Eubacteriales</taxon>
        <taxon>Eubacteriaceae</taxon>
        <taxon>Eubacteriaceae incertae sedis</taxon>
        <taxon>Candidatus Allocopromorpha</taxon>
    </lineage>
</organism>
<proteinExistence type="predicted"/>
<dbReference type="GO" id="GO:0003677">
    <property type="term" value="F:DNA binding"/>
    <property type="evidence" value="ECO:0007669"/>
    <property type="project" value="UniProtKB-KW"/>
</dbReference>
<keyword evidence="2" id="KW-0238">DNA-binding</keyword>
<dbReference type="CDD" id="cd00038">
    <property type="entry name" value="CAP_ED"/>
    <property type="match status" value="1"/>
</dbReference>
<dbReference type="InterPro" id="IPR036390">
    <property type="entry name" value="WH_DNA-bd_sf"/>
</dbReference>
<dbReference type="InterPro" id="IPR012318">
    <property type="entry name" value="HTH_CRP"/>
</dbReference>
<keyword evidence="3" id="KW-0804">Transcription</keyword>
<dbReference type="SUPFAM" id="SSF51206">
    <property type="entry name" value="cAMP-binding domain-like"/>
    <property type="match status" value="1"/>
</dbReference>
<sequence>KALEESVLFRTMTKEEILDVIDAMDPRVRRFQKKDMILQDGELVGSMMIVLSGKIHLFHIDPNGNSNLLEVPGPGDTVGMLNAVGKYRLHVSAMALEETELLLIDVDPLLRGDSPITPLQLRFLRNLTVALAQKAHDLTVKLEDSVRRSTREKLQDYLSARYHEEKSRTFSIPLNRQELADFLFADRSAMSKELCKMRDEGLLKFEKSKFELLIKMPMTDEEMDPNEKL</sequence>
<comment type="caution">
    <text evidence="5">The sequence shown here is derived from an EMBL/GenBank/DDBJ whole genome shotgun (WGS) entry which is preliminary data.</text>
</comment>
<dbReference type="InterPro" id="IPR000595">
    <property type="entry name" value="cNMP-bd_dom"/>
</dbReference>
<protein>
    <submittedName>
        <fullName evidence="5">Crp/Fnr family transcriptional regulator</fullName>
    </submittedName>
</protein>
<dbReference type="GO" id="GO:0006355">
    <property type="term" value="P:regulation of DNA-templated transcription"/>
    <property type="evidence" value="ECO:0007669"/>
    <property type="project" value="InterPro"/>
</dbReference>
<accession>A0A9D1SUJ7</accession>
<dbReference type="PROSITE" id="PS50042">
    <property type="entry name" value="CNMP_BINDING_3"/>
    <property type="match status" value="1"/>
</dbReference>
<name>A0A9D1SUJ7_9FIRM</name>
<dbReference type="SMART" id="SM00100">
    <property type="entry name" value="cNMP"/>
    <property type="match status" value="1"/>
</dbReference>
<gene>
    <name evidence="5" type="ORF">IAD25_01540</name>
</gene>
<evidence type="ECO:0000256" key="2">
    <source>
        <dbReference type="ARBA" id="ARBA00023125"/>
    </source>
</evidence>
<dbReference type="Pfam" id="PF13545">
    <property type="entry name" value="HTH_Crp_2"/>
    <property type="match status" value="1"/>
</dbReference>
<evidence type="ECO:0000313" key="5">
    <source>
        <dbReference type="EMBL" id="HIU95382.1"/>
    </source>
</evidence>
<dbReference type="Proteomes" id="UP000824130">
    <property type="component" value="Unassembled WGS sequence"/>
</dbReference>